<evidence type="ECO:0000313" key="2">
    <source>
        <dbReference type="EMBL" id="CAL8145758.1"/>
    </source>
</evidence>
<dbReference type="Proteomes" id="UP001642540">
    <property type="component" value="Unassembled WGS sequence"/>
</dbReference>
<name>A0ABP1S7J4_9HEXA</name>
<organism evidence="2 3">
    <name type="scientific">Orchesella dallaii</name>
    <dbReference type="NCBI Taxonomy" id="48710"/>
    <lineage>
        <taxon>Eukaryota</taxon>
        <taxon>Metazoa</taxon>
        <taxon>Ecdysozoa</taxon>
        <taxon>Arthropoda</taxon>
        <taxon>Hexapoda</taxon>
        <taxon>Collembola</taxon>
        <taxon>Entomobryomorpha</taxon>
        <taxon>Entomobryoidea</taxon>
        <taxon>Orchesellidae</taxon>
        <taxon>Orchesellinae</taxon>
        <taxon>Orchesella</taxon>
    </lineage>
</organism>
<evidence type="ECO:0000256" key="1">
    <source>
        <dbReference type="SAM" id="Phobius"/>
    </source>
</evidence>
<protein>
    <submittedName>
        <fullName evidence="2">Uncharacterized protein</fullName>
    </submittedName>
</protein>
<keyword evidence="3" id="KW-1185">Reference proteome</keyword>
<reference evidence="2 3" key="1">
    <citation type="submission" date="2024-08" db="EMBL/GenBank/DDBJ databases">
        <authorList>
            <person name="Cucini C."/>
            <person name="Frati F."/>
        </authorList>
    </citation>
    <scope>NUCLEOTIDE SEQUENCE [LARGE SCALE GENOMIC DNA]</scope>
</reference>
<evidence type="ECO:0000313" key="3">
    <source>
        <dbReference type="Proteomes" id="UP001642540"/>
    </source>
</evidence>
<sequence length="131" mass="14658">MLSPDETRDLKRIYYILLVFSVAKCCCNLVPNVSIVITVSYMEWGSKEVPANITNVNNATNGCGDHEEIFCDNEMVRFSPVSGMGDFSVQYAHNARAADQDQENRYIGKKLCFSQICASSTKYWNFGGCCV</sequence>
<comment type="caution">
    <text evidence="2">The sequence shown here is derived from an EMBL/GenBank/DDBJ whole genome shotgun (WGS) entry which is preliminary data.</text>
</comment>
<keyword evidence="1" id="KW-1133">Transmembrane helix</keyword>
<keyword evidence="1" id="KW-0472">Membrane</keyword>
<dbReference type="EMBL" id="CAXLJM020000164">
    <property type="protein sequence ID" value="CAL8145758.1"/>
    <property type="molecule type" value="Genomic_DNA"/>
</dbReference>
<gene>
    <name evidence="2" type="ORF">ODALV1_LOCUS30590</name>
</gene>
<feature type="transmembrane region" description="Helical" evidence="1">
    <location>
        <begin position="12"/>
        <end position="37"/>
    </location>
</feature>
<proteinExistence type="predicted"/>
<keyword evidence="1" id="KW-0812">Transmembrane</keyword>
<accession>A0ABP1S7J4</accession>